<sequence length="479" mass="52705">MSRLRLVAVLALVVLSGCALPGTAGQLDDDSELGHVETYAHDDVFAFDGSDTLTEEELEAVKYRSMARVELIRGEKFERDVEIDVVSREAFRDQRGDRPDASAFENERWRGAFLVDGETDANEAIEEIYAESVAGYYASDRVVIVVDDADEIRVDRQVLVHELTHALQDQRFGLEREGETLDARRAESGLLEGEANYVPYLYDQRCGEQWQCLLDDSPEPATGDELADRPFESGLFLSIFAPYAEGTSFVAHLHETGGWDAVDRAHDERPTSTAQLIHPERYPDHRPVDLEVTDRSSDDWEPITDAEGDLRTDTVGEATLFAMLWENGAVDRPLTAGGTELSPYNYSYPATAGWDGDAFVAYRDVDDENRTGHVWELAWERESDADAFAEAYRTLLENRGGEPIDAAGERYVISDAEAFAGAYRVDVSGETVEIVGAPSVEELEAIRAEEPPAVASPAITSPAVASPAITLPAAKAAYG</sequence>
<evidence type="ECO:0000313" key="1">
    <source>
        <dbReference type="EMBL" id="RQG91823.1"/>
    </source>
</evidence>
<dbReference type="InterPro" id="IPR047792">
    <property type="entry name" value="Hvo_1808-like"/>
</dbReference>
<dbReference type="OrthoDB" id="85977at2157"/>
<reference evidence="1 2" key="1">
    <citation type="submission" date="2018-10" db="EMBL/GenBank/DDBJ databases">
        <title>Natrarchaeobius chitinivorans gen. nov., sp. nov., and Natrarchaeobius haloalkaliphilus sp. nov., alkaliphilic, chitin-utilizing haloarchaea from hypersaline alkaline lakes.</title>
        <authorList>
            <person name="Sorokin D.Y."/>
            <person name="Elcheninov A.G."/>
            <person name="Kostrikina N.A."/>
            <person name="Bale N.J."/>
            <person name="Sinninghe Damste J.S."/>
            <person name="Khijniak T.V."/>
            <person name="Kublanov I.V."/>
            <person name="Toshchakov S.V."/>
        </authorList>
    </citation>
    <scope>NUCLEOTIDE SEQUENCE [LARGE SCALE GENOMIC DNA]</scope>
    <source>
        <strain evidence="1 2">AArcht4T</strain>
    </source>
</reference>
<organism evidence="1 2">
    <name type="scientific">Natrarchaeobius chitinivorans</name>
    <dbReference type="NCBI Taxonomy" id="1679083"/>
    <lineage>
        <taxon>Archaea</taxon>
        <taxon>Methanobacteriati</taxon>
        <taxon>Methanobacteriota</taxon>
        <taxon>Stenosarchaea group</taxon>
        <taxon>Halobacteria</taxon>
        <taxon>Halobacteriales</taxon>
        <taxon>Natrialbaceae</taxon>
        <taxon>Natrarchaeobius</taxon>
    </lineage>
</organism>
<dbReference type="PROSITE" id="PS51257">
    <property type="entry name" value="PROKAR_LIPOPROTEIN"/>
    <property type="match status" value="1"/>
</dbReference>
<evidence type="ECO:0000313" key="2">
    <source>
        <dbReference type="Proteomes" id="UP000282323"/>
    </source>
</evidence>
<dbReference type="RefSeq" id="WP_124197097.1">
    <property type="nucleotide sequence ID" value="NZ_REGA01000020.1"/>
</dbReference>
<name>A0A3N6LQE5_NATCH</name>
<dbReference type="EMBL" id="REGA01000020">
    <property type="protein sequence ID" value="RQG91823.1"/>
    <property type="molecule type" value="Genomic_DNA"/>
</dbReference>
<accession>A0A3N6LQE5</accession>
<comment type="caution">
    <text evidence="1">The sequence shown here is derived from an EMBL/GenBank/DDBJ whole genome shotgun (WGS) entry which is preliminary data.</text>
</comment>
<dbReference type="Proteomes" id="UP000282323">
    <property type="component" value="Unassembled WGS sequence"/>
</dbReference>
<proteinExistence type="predicted"/>
<gene>
    <name evidence="1" type="ORF">EA473_18690</name>
</gene>
<dbReference type="AlphaFoldDB" id="A0A3N6LQE5"/>
<evidence type="ECO:0008006" key="3">
    <source>
        <dbReference type="Google" id="ProtNLM"/>
    </source>
</evidence>
<protein>
    <recommendedName>
        <fullName evidence="3">DUF4157 domain-containing protein</fullName>
    </recommendedName>
</protein>
<dbReference type="NCBIfam" id="NF038145">
    <property type="entry name" value="Hvo_1808_fam"/>
    <property type="match status" value="1"/>
</dbReference>
<keyword evidence="2" id="KW-1185">Reference proteome</keyword>